<dbReference type="InterPro" id="IPR036291">
    <property type="entry name" value="NAD(P)-bd_dom_sf"/>
</dbReference>
<reference evidence="2 3" key="1">
    <citation type="submission" date="2017-10" db="EMBL/GenBank/DDBJ databases">
        <title>The draft genome sequence of Lewinella nigricans NBRC 102662.</title>
        <authorList>
            <person name="Wang K."/>
        </authorList>
    </citation>
    <scope>NUCLEOTIDE SEQUENCE [LARGE SCALE GENOMIC DNA]</scope>
    <source>
        <strain evidence="2 3">NBRC 102662</strain>
    </source>
</reference>
<evidence type="ECO:0000313" key="2">
    <source>
        <dbReference type="EMBL" id="PHN00877.1"/>
    </source>
</evidence>
<dbReference type="Pfam" id="PF08240">
    <property type="entry name" value="ADH_N"/>
    <property type="match status" value="1"/>
</dbReference>
<dbReference type="InterPro" id="IPR013154">
    <property type="entry name" value="ADH-like_N"/>
</dbReference>
<comment type="caution">
    <text evidence="2">The sequence shown here is derived from an EMBL/GenBank/DDBJ whole genome shotgun (WGS) entry which is preliminary data.</text>
</comment>
<dbReference type="Proteomes" id="UP000223913">
    <property type="component" value="Unassembled WGS sequence"/>
</dbReference>
<dbReference type="InterPro" id="IPR020843">
    <property type="entry name" value="ER"/>
</dbReference>
<dbReference type="Gene3D" id="3.40.50.720">
    <property type="entry name" value="NAD(P)-binding Rossmann-like Domain"/>
    <property type="match status" value="1"/>
</dbReference>
<dbReference type="InterPro" id="IPR052711">
    <property type="entry name" value="Zinc_ADH-like"/>
</dbReference>
<feature type="domain" description="Enoyl reductase (ER)" evidence="1">
    <location>
        <begin position="8"/>
        <end position="319"/>
    </location>
</feature>
<dbReference type="PANTHER" id="PTHR45033:SF3">
    <property type="entry name" value="DEHYDROGENASE, PUTATIVE (AFU_ORTHOLOGUE AFUA_2G13270)-RELATED"/>
    <property type="match status" value="1"/>
</dbReference>
<dbReference type="InterPro" id="IPR011032">
    <property type="entry name" value="GroES-like_sf"/>
</dbReference>
<dbReference type="SMART" id="SM00829">
    <property type="entry name" value="PKS_ER"/>
    <property type="match status" value="1"/>
</dbReference>
<dbReference type="SUPFAM" id="SSF51735">
    <property type="entry name" value="NAD(P)-binding Rossmann-fold domains"/>
    <property type="match status" value="1"/>
</dbReference>
<dbReference type="EMBL" id="PDUD01000071">
    <property type="protein sequence ID" value="PHN00877.1"/>
    <property type="molecule type" value="Genomic_DNA"/>
</dbReference>
<keyword evidence="3" id="KW-1185">Reference proteome</keyword>
<organism evidence="2 3">
    <name type="scientific">Flavilitoribacter nigricans (strain ATCC 23147 / DSM 23189 / NBRC 102662 / NCIMB 1420 / SS-2)</name>
    <name type="common">Lewinella nigricans</name>
    <dbReference type="NCBI Taxonomy" id="1122177"/>
    <lineage>
        <taxon>Bacteria</taxon>
        <taxon>Pseudomonadati</taxon>
        <taxon>Bacteroidota</taxon>
        <taxon>Saprospiria</taxon>
        <taxon>Saprospirales</taxon>
        <taxon>Lewinellaceae</taxon>
        <taxon>Flavilitoribacter</taxon>
    </lineage>
</organism>
<dbReference type="InterPro" id="IPR013149">
    <property type="entry name" value="ADH-like_C"/>
</dbReference>
<evidence type="ECO:0000259" key="1">
    <source>
        <dbReference type="SMART" id="SM00829"/>
    </source>
</evidence>
<dbReference type="OrthoDB" id="9787435at2"/>
<protein>
    <submittedName>
        <fullName evidence="2">Alcohol dehydrogenase</fullName>
    </submittedName>
</protein>
<proteinExistence type="predicted"/>
<dbReference type="PANTHER" id="PTHR45033">
    <property type="match status" value="1"/>
</dbReference>
<accession>A0A2D0MXE8</accession>
<dbReference type="Gene3D" id="3.90.180.10">
    <property type="entry name" value="Medium-chain alcohol dehydrogenases, catalytic domain"/>
    <property type="match status" value="1"/>
</dbReference>
<dbReference type="GO" id="GO:0016491">
    <property type="term" value="F:oxidoreductase activity"/>
    <property type="evidence" value="ECO:0007669"/>
    <property type="project" value="InterPro"/>
</dbReference>
<gene>
    <name evidence="2" type="ORF">CRP01_40015</name>
</gene>
<dbReference type="AlphaFoldDB" id="A0A2D0MXE8"/>
<dbReference type="Pfam" id="PF00107">
    <property type="entry name" value="ADH_zinc_N"/>
    <property type="match status" value="1"/>
</dbReference>
<dbReference type="RefSeq" id="WP_099155727.1">
    <property type="nucleotide sequence ID" value="NZ_PDUD01000071.1"/>
</dbReference>
<name>A0A2D0MXE8_FLAN2</name>
<evidence type="ECO:0000313" key="3">
    <source>
        <dbReference type="Proteomes" id="UP000223913"/>
    </source>
</evidence>
<sequence length="323" mass="35052">MKALVCKGIKQPLDYEDIDLPEYDASEFGVVDLQAAALNRRDYWITKGLYPGLRFPTVLGSDGCGIYEGKEVVINPTIRWGQNERYPDDDYIILGLEEYGTFAQQVAVRKSAIHPKPAHLTVEQAAALPLAGVTAYRTLFSRCQVQPGEKVLISGIGGGVALFAFQFALAIGAEVYVTSSSEDKLEKAQEMGATGGVNYTDTDAMKAFSKKVGGFDIVIDSAGGDGFNLLLRMCRKGGRVGVYGGTRGNWEGINVPNVFFKQLSIHGSTMGSDQDFADMLDLVNEHRIVPVVDRVMDLEAGNDALALMKTSPQFGKIVLQIPN</sequence>
<dbReference type="SUPFAM" id="SSF50129">
    <property type="entry name" value="GroES-like"/>
    <property type="match status" value="1"/>
</dbReference>